<keyword evidence="1" id="KW-0175">Coiled coil</keyword>
<evidence type="ECO:0000313" key="4">
    <source>
        <dbReference type="Proteomes" id="UP000887013"/>
    </source>
</evidence>
<name>A0A8X6TJP3_NEPPI</name>
<protein>
    <submittedName>
        <fullName evidence="3">Uncharacterized protein</fullName>
    </submittedName>
</protein>
<dbReference type="Proteomes" id="UP000887013">
    <property type="component" value="Unassembled WGS sequence"/>
</dbReference>
<feature type="coiled-coil region" evidence="1">
    <location>
        <begin position="255"/>
        <end position="353"/>
    </location>
</feature>
<reference evidence="3" key="1">
    <citation type="submission" date="2020-08" db="EMBL/GenBank/DDBJ databases">
        <title>Multicomponent nature underlies the extraordinary mechanical properties of spider dragline silk.</title>
        <authorList>
            <person name="Kono N."/>
            <person name="Nakamura H."/>
            <person name="Mori M."/>
            <person name="Yoshida Y."/>
            <person name="Ohtoshi R."/>
            <person name="Malay A.D."/>
            <person name="Moran D.A.P."/>
            <person name="Tomita M."/>
            <person name="Numata K."/>
            <person name="Arakawa K."/>
        </authorList>
    </citation>
    <scope>NUCLEOTIDE SEQUENCE</scope>
</reference>
<evidence type="ECO:0000313" key="3">
    <source>
        <dbReference type="EMBL" id="GFT22236.1"/>
    </source>
</evidence>
<accession>A0A8X6TJP3</accession>
<comment type="caution">
    <text evidence="3">The sequence shown here is derived from an EMBL/GenBank/DDBJ whole genome shotgun (WGS) entry which is preliminary data.</text>
</comment>
<proteinExistence type="predicted"/>
<evidence type="ECO:0000256" key="1">
    <source>
        <dbReference type="SAM" id="Coils"/>
    </source>
</evidence>
<feature type="coiled-coil region" evidence="1">
    <location>
        <begin position="129"/>
        <end position="163"/>
    </location>
</feature>
<sequence length="672" mass="78770">MQNHETPFHSKHSDSCDISPNVKEFHQKIHAFGSSNNVVERQPKGQCDTKNNFSNVKKTCNAKVEEHRDVGLSRQFGGHKSQIECFKKDELQISRKSIDTKSYKLDFSDSRNNAKISGNLCSCACVMEAEENETILKDLQDQIQELNNELNHWKSENQLLKTDIFRAKNIVKREMGGKVKSFEDLMKKTDEDGWIGQQEMILSLKKELHGLKEVFKEKGLRTPSPVRKRRSILPDEIPDDRKIHWRLKIERDDVIRHAEREKQDLIEVRDKLKEKVESMSNRNEELSQEINSIREELSQKPKTPNGSILFRIREIEKKMKFYLKDKHELRRSLEEEEIRENSLLHKIAELKDETVSQKKILDTTEDTLENQKKDEEKHLCSTFMSDLNSSFGLSDVKEMLYEVEEEYQKKMELCGSLTKLIFKFEEFYSDPGLRSSLPKHADNDKSSSTSISTDTFDEVVHSQHEYTDTDIEKFISEKPNKQEPKLDENASDHSQSIIRNYSYSIRTDEIQNTVDEDQELVIEEFISLNSTDECQKLSSSFEAIQKEISEKSENVYNLFDSIKDQTEQLLNSYSQLWKIVLQIKMMMYKYKNLKKLSKHFVKKSDNKENGFCHDASVELFTEGEMVLNILRKENKFLKMLITSVYGSKTYDFDLFRSFSRKSKELFYAKVKT</sequence>
<feature type="region of interest" description="Disordered" evidence="2">
    <location>
        <begin position="435"/>
        <end position="457"/>
    </location>
</feature>
<keyword evidence="4" id="KW-1185">Reference proteome</keyword>
<gene>
    <name evidence="3" type="primary">AVEN_138049_1</name>
    <name evidence="3" type="ORF">NPIL_130051</name>
</gene>
<dbReference type="AlphaFoldDB" id="A0A8X6TJP3"/>
<dbReference type="OrthoDB" id="6429366at2759"/>
<organism evidence="3 4">
    <name type="scientific">Nephila pilipes</name>
    <name type="common">Giant wood spider</name>
    <name type="synonym">Nephila maculata</name>
    <dbReference type="NCBI Taxonomy" id="299642"/>
    <lineage>
        <taxon>Eukaryota</taxon>
        <taxon>Metazoa</taxon>
        <taxon>Ecdysozoa</taxon>
        <taxon>Arthropoda</taxon>
        <taxon>Chelicerata</taxon>
        <taxon>Arachnida</taxon>
        <taxon>Araneae</taxon>
        <taxon>Araneomorphae</taxon>
        <taxon>Entelegynae</taxon>
        <taxon>Araneoidea</taxon>
        <taxon>Nephilidae</taxon>
        <taxon>Nephila</taxon>
    </lineage>
</organism>
<dbReference type="EMBL" id="BMAW01059683">
    <property type="protein sequence ID" value="GFT22236.1"/>
    <property type="molecule type" value="Genomic_DNA"/>
</dbReference>
<evidence type="ECO:0000256" key="2">
    <source>
        <dbReference type="SAM" id="MobiDB-lite"/>
    </source>
</evidence>